<dbReference type="VEuPathDB" id="TriTrypDB:LPAL13_270022100"/>
<keyword evidence="1" id="KW-0472">Membrane</keyword>
<dbReference type="eggNOG" id="ENOG502RXJW">
    <property type="taxonomic scope" value="Eukaryota"/>
</dbReference>
<dbReference type="RefSeq" id="XP_010700238.1">
    <property type="nucleotide sequence ID" value="XM_010701936.1"/>
</dbReference>
<dbReference type="VEuPathDB" id="TriTrypDB:LPMP_271510"/>
<keyword evidence="1" id="KW-1133">Transmembrane helix</keyword>
<name>A0A088SCU2_LEIPA</name>
<keyword evidence="3" id="KW-1185">Reference proteome</keyword>
<evidence type="ECO:0000256" key="1">
    <source>
        <dbReference type="SAM" id="Phobius"/>
    </source>
</evidence>
<evidence type="ECO:0000313" key="2">
    <source>
        <dbReference type="EMBL" id="AIN99531.1"/>
    </source>
</evidence>
<dbReference type="GeneID" id="22576329"/>
<dbReference type="EMBL" id="CP009396">
    <property type="protein sequence ID" value="AIN99531.1"/>
    <property type="molecule type" value="Genomic_DNA"/>
</dbReference>
<dbReference type="Proteomes" id="UP000063063">
    <property type="component" value="Chromosome 27"/>
</dbReference>
<dbReference type="AlphaFoldDB" id="A0A088SCU2"/>
<feature type="transmembrane region" description="Helical" evidence="1">
    <location>
        <begin position="55"/>
        <end position="71"/>
    </location>
</feature>
<dbReference type="OrthoDB" id="274636at2759"/>
<protein>
    <submittedName>
        <fullName evidence="2">Uncharacterized protein</fullName>
    </submittedName>
</protein>
<accession>A0A088SCU2</accession>
<gene>
    <name evidence="2" type="ORF">LPMP_271510</name>
</gene>
<organism evidence="2 3">
    <name type="scientific">Leishmania panamensis</name>
    <dbReference type="NCBI Taxonomy" id="5679"/>
    <lineage>
        <taxon>Eukaryota</taxon>
        <taxon>Discoba</taxon>
        <taxon>Euglenozoa</taxon>
        <taxon>Kinetoplastea</taxon>
        <taxon>Metakinetoplastina</taxon>
        <taxon>Trypanosomatida</taxon>
        <taxon>Trypanosomatidae</taxon>
        <taxon>Leishmaniinae</taxon>
        <taxon>Leishmania</taxon>
        <taxon>Leishmania guyanensis species complex</taxon>
    </lineage>
</organism>
<reference evidence="2 3" key="1">
    <citation type="journal article" date="2015" name="Sci. Rep.">
        <title>The genome of Leishmania panamensis: insights into genomics of the L. (Viannia) subgenus.</title>
        <authorList>
            <person name="Llanes A."/>
            <person name="Restrepo C.M."/>
            <person name="Vecchio G.D."/>
            <person name="Anguizola F.J."/>
            <person name="Lleonart R."/>
        </authorList>
    </citation>
    <scope>NUCLEOTIDE SEQUENCE [LARGE SCALE GENOMIC DNA]</scope>
    <source>
        <strain evidence="2 3">MHOM/PA/94/PSC-1</strain>
    </source>
</reference>
<keyword evidence="1" id="KW-0812">Transmembrane</keyword>
<sequence>MQARRNGMMRRVARRYARVPGEHGDANAPPFYPIAINPGWWGQPFAKVKDGKSQFLFFFCAIFPVAFYWTFDVTFGQRTRIAQVGKRAMASNFLFRQLDLDDPDHAIKYEQLQQEVAENKLNVRWGGTNFLASYLWQPGDPEPDIRRKEPPAHHPHH</sequence>
<evidence type="ECO:0000313" key="3">
    <source>
        <dbReference type="Proteomes" id="UP000063063"/>
    </source>
</evidence>
<proteinExistence type="predicted"/>
<dbReference type="KEGG" id="lpan:LPMP_271510"/>